<dbReference type="EMBL" id="JADJIB010000011">
    <property type="protein sequence ID" value="MBK7274690.1"/>
    <property type="molecule type" value="Genomic_DNA"/>
</dbReference>
<evidence type="ECO:0000256" key="1">
    <source>
        <dbReference type="SAM" id="MobiDB-lite"/>
    </source>
</evidence>
<protein>
    <submittedName>
        <fullName evidence="2">Uncharacterized protein</fullName>
    </submittedName>
</protein>
<accession>A0A935M4Y8</accession>
<organism evidence="2 3">
    <name type="scientific">Candidatus Phosphoribacter hodrii</name>
    <dbReference type="NCBI Taxonomy" id="2953743"/>
    <lineage>
        <taxon>Bacteria</taxon>
        <taxon>Bacillati</taxon>
        <taxon>Actinomycetota</taxon>
        <taxon>Actinomycetes</taxon>
        <taxon>Micrococcales</taxon>
        <taxon>Dermatophilaceae</taxon>
        <taxon>Candidatus Phosphoribacter</taxon>
    </lineage>
</organism>
<evidence type="ECO:0000313" key="2">
    <source>
        <dbReference type="EMBL" id="MBK7274690.1"/>
    </source>
</evidence>
<feature type="region of interest" description="Disordered" evidence="1">
    <location>
        <begin position="29"/>
        <end position="56"/>
    </location>
</feature>
<reference evidence="2 3" key="1">
    <citation type="submission" date="2020-10" db="EMBL/GenBank/DDBJ databases">
        <title>Connecting structure to function with the recovery of over 1000 high-quality activated sludge metagenome-assembled genomes encoding full-length rRNA genes using long-read sequencing.</title>
        <authorList>
            <person name="Singleton C.M."/>
            <person name="Petriglieri F."/>
            <person name="Kristensen J.M."/>
            <person name="Kirkegaard R.H."/>
            <person name="Michaelsen T.Y."/>
            <person name="Andersen M.H."/>
            <person name="Karst S.M."/>
            <person name="Dueholm M.S."/>
            <person name="Nielsen P.H."/>
            <person name="Albertsen M."/>
        </authorList>
    </citation>
    <scope>NUCLEOTIDE SEQUENCE [LARGE SCALE GENOMIC DNA]</scope>
    <source>
        <strain evidence="2">Ega_18-Q3-R5-49_MAXAC.001</strain>
    </source>
</reference>
<comment type="caution">
    <text evidence="2">The sequence shown here is derived from an EMBL/GenBank/DDBJ whole genome shotgun (WGS) entry which is preliminary data.</text>
</comment>
<feature type="compositionally biased region" description="Low complexity" evidence="1">
    <location>
        <begin position="33"/>
        <end position="48"/>
    </location>
</feature>
<name>A0A935M4Y8_9MICO</name>
<gene>
    <name evidence="2" type="ORF">IPI13_16555</name>
</gene>
<dbReference type="Proteomes" id="UP000726105">
    <property type="component" value="Unassembled WGS sequence"/>
</dbReference>
<proteinExistence type="predicted"/>
<dbReference type="AlphaFoldDB" id="A0A935M4Y8"/>
<sequence>MLGLFGLLVITATPVRMIPQRLREVRDRILGRAPAPTETDDGAATGATKRSRPARH</sequence>
<evidence type="ECO:0000313" key="3">
    <source>
        <dbReference type="Proteomes" id="UP000726105"/>
    </source>
</evidence>